<dbReference type="Gene3D" id="1.10.260.40">
    <property type="entry name" value="lambda repressor-like DNA-binding domains"/>
    <property type="match status" value="1"/>
</dbReference>
<gene>
    <name evidence="3" type="ORF">KQ486_11740</name>
</gene>
<dbReference type="Pfam" id="PF01381">
    <property type="entry name" value="HTH_3"/>
    <property type="match status" value="1"/>
</dbReference>
<comment type="caution">
    <text evidence="3">The sequence shown here is derived from an EMBL/GenBank/DDBJ whole genome shotgun (WGS) entry which is preliminary data.</text>
</comment>
<evidence type="ECO:0000256" key="1">
    <source>
        <dbReference type="SAM" id="Coils"/>
    </source>
</evidence>
<accession>A0ABS6GS17</accession>
<keyword evidence="4" id="KW-1185">Reference proteome</keyword>
<dbReference type="InterPro" id="IPR001387">
    <property type="entry name" value="Cro/C1-type_HTH"/>
</dbReference>
<dbReference type="Gene3D" id="1.25.40.10">
    <property type="entry name" value="Tetratricopeptide repeat domain"/>
    <property type="match status" value="1"/>
</dbReference>
<dbReference type="Proteomes" id="UP000812672">
    <property type="component" value="Unassembled WGS sequence"/>
</dbReference>
<dbReference type="SMART" id="SM00530">
    <property type="entry name" value="HTH_XRE"/>
    <property type="match status" value="1"/>
</dbReference>
<dbReference type="CDD" id="cd00093">
    <property type="entry name" value="HTH_XRE"/>
    <property type="match status" value="1"/>
</dbReference>
<dbReference type="SUPFAM" id="SSF47413">
    <property type="entry name" value="lambda repressor-like DNA-binding domains"/>
    <property type="match status" value="1"/>
</dbReference>
<keyword evidence="1" id="KW-0175">Coiled coil</keyword>
<feature type="coiled-coil region" evidence="1">
    <location>
        <begin position="77"/>
        <end position="144"/>
    </location>
</feature>
<dbReference type="InterPro" id="IPR010982">
    <property type="entry name" value="Lambda_DNA-bd_dom_sf"/>
</dbReference>
<protein>
    <submittedName>
        <fullName evidence="3">Helix-turn-helix domain-containing protein</fullName>
    </submittedName>
</protein>
<reference evidence="3 4" key="1">
    <citation type="journal article" date="2011" name="Int. J. Syst. Evol. Microbiol.">
        <title>Allobacillus halotolerans gen. nov., sp. nov. isolated from shrimp paste.</title>
        <authorList>
            <person name="Sheu S.Y."/>
            <person name="Arun A.B."/>
            <person name="Jiang S.R."/>
            <person name="Young C.C."/>
            <person name="Chen W.M."/>
        </authorList>
    </citation>
    <scope>NUCLEOTIDE SEQUENCE [LARGE SCALE GENOMIC DNA]</scope>
    <source>
        <strain evidence="3 4">LMG 24826</strain>
    </source>
</reference>
<dbReference type="SUPFAM" id="SSF48452">
    <property type="entry name" value="TPR-like"/>
    <property type="match status" value="1"/>
</dbReference>
<proteinExistence type="predicted"/>
<dbReference type="PROSITE" id="PS50943">
    <property type="entry name" value="HTH_CROC1"/>
    <property type="match status" value="1"/>
</dbReference>
<organism evidence="3 4">
    <name type="scientific">Allobacillus halotolerans</name>
    <dbReference type="NCBI Taxonomy" id="570278"/>
    <lineage>
        <taxon>Bacteria</taxon>
        <taxon>Bacillati</taxon>
        <taxon>Bacillota</taxon>
        <taxon>Bacilli</taxon>
        <taxon>Bacillales</taxon>
        <taxon>Bacillaceae</taxon>
        <taxon>Allobacillus</taxon>
    </lineage>
</organism>
<evidence type="ECO:0000259" key="2">
    <source>
        <dbReference type="PROSITE" id="PS50943"/>
    </source>
</evidence>
<name>A0ABS6GS17_9BACI</name>
<dbReference type="EMBL" id="JAHLZF010000020">
    <property type="protein sequence ID" value="MBU6081686.1"/>
    <property type="molecule type" value="Genomic_DNA"/>
</dbReference>
<dbReference type="RefSeq" id="WP_144162501.1">
    <property type="nucleotide sequence ID" value="NZ_CAUPKR010000013.1"/>
</dbReference>
<dbReference type="InterPro" id="IPR011990">
    <property type="entry name" value="TPR-like_helical_dom_sf"/>
</dbReference>
<evidence type="ECO:0000313" key="4">
    <source>
        <dbReference type="Proteomes" id="UP000812672"/>
    </source>
</evidence>
<feature type="domain" description="HTH cro/C1-type" evidence="2">
    <location>
        <begin position="7"/>
        <end position="60"/>
    </location>
</feature>
<sequence>MDLGAIIQYYRTKKGYTQKQMADGICSVSYLSKIENEMITPKEDVARLLFDRLDISYDDITHSDNHQIIRKILKLYKRIKEKDYEAAKESIDELKRILTPFHAPEALNIFQLVYFYFIIQTRENEKVEQMYQEVLRLENRFEKEELYLFHKVIGLYYNYKAQPNKALNHFETAKAMSVKWTIKDTEIYYLLALSLTRIRKPAQSNYYCQIAKDQFESDFLYTNVTDCYILFGVNYMLLEAYDVSEKYFLQVLHSKPMGDLPDVQRRVKHNLAILYFYMEEYDRSISYMEQLNKYDYNLYDKIQAFYMQAKIHYLNDNDKQAIKFLNKGEEALREVKYLKFQYQFYVLKHQIYNKTKDPEFLKKAKNVLLPYFQHSGEKKTIKELSLILGHQSYDNGDYKQAADYYKFLIDQFNHVKDEV</sequence>
<evidence type="ECO:0000313" key="3">
    <source>
        <dbReference type="EMBL" id="MBU6081686.1"/>
    </source>
</evidence>